<dbReference type="EMBL" id="CCYA01000276">
    <property type="protein sequence ID" value="CEH19025.1"/>
    <property type="molecule type" value="Genomic_DNA"/>
</dbReference>
<evidence type="ECO:0000256" key="1">
    <source>
        <dbReference type="SAM" id="MobiDB-lite"/>
    </source>
</evidence>
<evidence type="ECO:0000313" key="2">
    <source>
        <dbReference type="EMBL" id="CEH19025.1"/>
    </source>
</evidence>
<keyword evidence="3" id="KW-1185">Reference proteome</keyword>
<name>A0A0P1BSU5_9BASI</name>
<feature type="region of interest" description="Disordered" evidence="1">
    <location>
        <begin position="1"/>
        <end position="98"/>
    </location>
</feature>
<feature type="compositionally biased region" description="Basic residues" evidence="1">
    <location>
        <begin position="45"/>
        <end position="61"/>
    </location>
</feature>
<dbReference type="Proteomes" id="UP000054845">
    <property type="component" value="Unassembled WGS sequence"/>
</dbReference>
<dbReference type="AlphaFoldDB" id="A0A0P1BSU5"/>
<feature type="compositionally biased region" description="Polar residues" evidence="1">
    <location>
        <begin position="65"/>
        <end position="80"/>
    </location>
</feature>
<protein>
    <submittedName>
        <fullName evidence="2">Uncharacterized protein</fullName>
    </submittedName>
</protein>
<sequence>MYQGDSEGCRGPRFLNANCKQPVSPLPNSKCPCNERHSLTTSSRRGARRKSLARRRFRRSPRTSLPQCQLQAASCATHQPQVPRPAQGTLQAAPRGVAPLKDAKCPVQRKALFKQLLKEEREEEEEQPLAS</sequence>
<organism evidence="2 3">
    <name type="scientific">Ceraceosorus bombacis</name>
    <dbReference type="NCBI Taxonomy" id="401625"/>
    <lineage>
        <taxon>Eukaryota</taxon>
        <taxon>Fungi</taxon>
        <taxon>Dikarya</taxon>
        <taxon>Basidiomycota</taxon>
        <taxon>Ustilaginomycotina</taxon>
        <taxon>Exobasidiomycetes</taxon>
        <taxon>Ceraceosorales</taxon>
        <taxon>Ceraceosoraceae</taxon>
        <taxon>Ceraceosorus</taxon>
    </lineage>
</organism>
<reference evidence="2 3" key="1">
    <citation type="submission" date="2014-09" db="EMBL/GenBank/DDBJ databases">
        <authorList>
            <person name="Magalhaes I.L.F."/>
            <person name="Oliveira U."/>
            <person name="Santos F.R."/>
            <person name="Vidigal T.H.D.A."/>
            <person name="Brescovit A.D."/>
            <person name="Santos A.J."/>
        </authorList>
    </citation>
    <scope>NUCLEOTIDE SEQUENCE [LARGE SCALE GENOMIC DNA]</scope>
</reference>
<accession>A0A0P1BSU5</accession>
<evidence type="ECO:0000313" key="3">
    <source>
        <dbReference type="Proteomes" id="UP000054845"/>
    </source>
</evidence>
<proteinExistence type="predicted"/>